<dbReference type="Gene3D" id="2.10.25.10">
    <property type="entry name" value="Laminin"/>
    <property type="match status" value="4"/>
</dbReference>
<keyword evidence="5" id="KW-0732">Signal</keyword>
<evidence type="ECO:0000313" key="8">
    <source>
        <dbReference type="Proteomes" id="UP001163046"/>
    </source>
</evidence>
<name>A0A9X0A4Q5_9CNID</name>
<dbReference type="Gene3D" id="2.60.120.200">
    <property type="match status" value="2"/>
</dbReference>
<protein>
    <recommendedName>
        <fullName evidence="6">EGF-like domain-containing protein</fullName>
    </recommendedName>
</protein>
<feature type="domain" description="EGF-like" evidence="6">
    <location>
        <begin position="471"/>
        <end position="509"/>
    </location>
</feature>
<dbReference type="SUPFAM" id="SSF57196">
    <property type="entry name" value="EGF/Laminin"/>
    <property type="match status" value="4"/>
</dbReference>
<reference evidence="7" key="1">
    <citation type="submission" date="2023-01" db="EMBL/GenBank/DDBJ databases">
        <title>Genome assembly of the deep-sea coral Lophelia pertusa.</title>
        <authorList>
            <person name="Herrera S."/>
            <person name="Cordes E."/>
        </authorList>
    </citation>
    <scope>NUCLEOTIDE SEQUENCE</scope>
    <source>
        <strain evidence="7">USNM1676648</strain>
        <tissue evidence="7">Polyp</tissue>
    </source>
</reference>
<accession>A0A9X0A4Q5</accession>
<feature type="disulfide bond" evidence="4">
    <location>
        <begin position="499"/>
        <end position="508"/>
    </location>
</feature>
<dbReference type="PROSITE" id="PS00010">
    <property type="entry name" value="ASX_HYDROXYL"/>
    <property type="match status" value="1"/>
</dbReference>
<dbReference type="GO" id="GO:0005509">
    <property type="term" value="F:calcium ion binding"/>
    <property type="evidence" value="ECO:0007669"/>
    <property type="project" value="InterPro"/>
</dbReference>
<evidence type="ECO:0000256" key="5">
    <source>
        <dbReference type="SAM" id="SignalP"/>
    </source>
</evidence>
<dbReference type="PROSITE" id="PS50026">
    <property type="entry name" value="EGF_3"/>
    <property type="match status" value="4"/>
</dbReference>
<dbReference type="InterPro" id="IPR000152">
    <property type="entry name" value="EGF-type_Asp/Asn_hydroxyl_site"/>
</dbReference>
<feature type="disulfide bond" evidence="4">
    <location>
        <begin position="458"/>
        <end position="467"/>
    </location>
</feature>
<feature type="domain" description="EGF-like" evidence="6">
    <location>
        <begin position="430"/>
        <end position="468"/>
    </location>
</feature>
<evidence type="ECO:0000256" key="3">
    <source>
        <dbReference type="ARBA" id="ARBA00023157"/>
    </source>
</evidence>
<dbReference type="InterPro" id="IPR013032">
    <property type="entry name" value="EGF-like_CS"/>
</dbReference>
<dbReference type="PROSITE" id="PS01186">
    <property type="entry name" value="EGF_2"/>
    <property type="match status" value="4"/>
</dbReference>
<dbReference type="FunFam" id="2.10.25.10:FF:000294">
    <property type="entry name" value="Delta-like protein"/>
    <property type="match status" value="1"/>
</dbReference>
<feature type="chain" id="PRO_5040879726" description="EGF-like domain-containing protein" evidence="5">
    <location>
        <begin position="21"/>
        <end position="691"/>
    </location>
</feature>
<dbReference type="SUPFAM" id="SSF49899">
    <property type="entry name" value="Concanavalin A-like lectins/glucanases"/>
    <property type="match status" value="2"/>
</dbReference>
<dbReference type="Pfam" id="PF13385">
    <property type="entry name" value="Laminin_G_3"/>
    <property type="match status" value="2"/>
</dbReference>
<evidence type="ECO:0000256" key="1">
    <source>
        <dbReference type="ARBA" id="ARBA00022536"/>
    </source>
</evidence>
<evidence type="ECO:0000256" key="2">
    <source>
        <dbReference type="ARBA" id="ARBA00022737"/>
    </source>
</evidence>
<dbReference type="InterPro" id="IPR000742">
    <property type="entry name" value="EGF"/>
</dbReference>
<evidence type="ECO:0000256" key="4">
    <source>
        <dbReference type="PROSITE-ProRule" id="PRU00076"/>
    </source>
</evidence>
<dbReference type="InterPro" id="IPR001881">
    <property type="entry name" value="EGF-like_Ca-bd_dom"/>
</dbReference>
<keyword evidence="2" id="KW-0677">Repeat</keyword>
<dbReference type="InterPro" id="IPR013320">
    <property type="entry name" value="ConA-like_dom_sf"/>
</dbReference>
<keyword evidence="1 4" id="KW-0245">EGF-like domain</keyword>
<dbReference type="PANTHER" id="PTHR47635:SF2">
    <property type="entry name" value="LAMG-LIKE JELLYROLL FOLD DOMAIN-CONTAINING PROTEIN"/>
    <property type="match status" value="1"/>
</dbReference>
<dbReference type="SMART" id="SM00181">
    <property type="entry name" value="EGF"/>
    <property type="match status" value="4"/>
</dbReference>
<gene>
    <name evidence="7" type="ORF">OS493_008336</name>
</gene>
<proteinExistence type="predicted"/>
<dbReference type="CDD" id="cd00054">
    <property type="entry name" value="EGF_CA"/>
    <property type="match status" value="4"/>
</dbReference>
<dbReference type="EMBL" id="MU825399">
    <property type="protein sequence ID" value="KAJ7393040.1"/>
    <property type="molecule type" value="Genomic_DNA"/>
</dbReference>
<feature type="signal peptide" evidence="5">
    <location>
        <begin position="1"/>
        <end position="20"/>
    </location>
</feature>
<dbReference type="AlphaFoldDB" id="A0A9X0A4Q5"/>
<keyword evidence="3 4" id="KW-1015">Disulfide bond</keyword>
<dbReference type="Pfam" id="PF00008">
    <property type="entry name" value="EGF"/>
    <property type="match status" value="3"/>
</dbReference>
<comment type="caution">
    <text evidence="4">Lacks conserved residue(s) required for the propagation of feature annotation.</text>
</comment>
<comment type="caution">
    <text evidence="7">The sequence shown here is derived from an EMBL/GenBank/DDBJ whole genome shotgun (WGS) entry which is preliminary data.</text>
</comment>
<feature type="domain" description="EGF-like" evidence="6">
    <location>
        <begin position="551"/>
        <end position="591"/>
    </location>
</feature>
<evidence type="ECO:0000313" key="7">
    <source>
        <dbReference type="EMBL" id="KAJ7393040.1"/>
    </source>
</evidence>
<dbReference type="Pfam" id="PF12661">
    <property type="entry name" value="hEGF"/>
    <property type="match status" value="1"/>
</dbReference>
<dbReference type="SMART" id="SM00179">
    <property type="entry name" value="EGF_CA"/>
    <property type="match status" value="4"/>
</dbReference>
<dbReference type="OrthoDB" id="5969713at2759"/>
<dbReference type="PANTHER" id="PTHR47635">
    <property type="entry name" value="CUB DOMAIN-CONTAINING PROTEIN"/>
    <property type="match status" value="1"/>
</dbReference>
<feature type="domain" description="EGF-like" evidence="6">
    <location>
        <begin position="511"/>
        <end position="548"/>
    </location>
</feature>
<keyword evidence="8" id="KW-1185">Reference proteome</keyword>
<organism evidence="7 8">
    <name type="scientific">Desmophyllum pertusum</name>
    <dbReference type="NCBI Taxonomy" id="174260"/>
    <lineage>
        <taxon>Eukaryota</taxon>
        <taxon>Metazoa</taxon>
        <taxon>Cnidaria</taxon>
        <taxon>Anthozoa</taxon>
        <taxon>Hexacorallia</taxon>
        <taxon>Scleractinia</taxon>
        <taxon>Caryophylliina</taxon>
        <taxon>Caryophylliidae</taxon>
        <taxon>Desmophyllum</taxon>
    </lineage>
</organism>
<dbReference type="PROSITE" id="PS00022">
    <property type="entry name" value="EGF_1"/>
    <property type="match status" value="4"/>
</dbReference>
<dbReference type="Proteomes" id="UP001163046">
    <property type="component" value="Unassembled WGS sequence"/>
</dbReference>
<evidence type="ECO:0000259" key="6">
    <source>
        <dbReference type="PROSITE" id="PS50026"/>
    </source>
</evidence>
<sequence>MNLFLIQTLLIPFLFQTVTAARAHRSVRSVDVPDPIAYYPLNGEYKTSEAKNRQPEGKAFNVQLTAGPDGTPNGSYYFMGMENSYIEFPNNGSLDTKASITILLWLYPESENGPLFDYNATTQSFAVNFWLRYGYLTARFASLGSKSKSTPVASSKPVKPEQWQFVGVTYNQESGIVQFWIDGEPDKSYNIGRIDRIASVGNVRMGVRPGNFKLSFRGRIAQVHVYDVPLTAEQVKRVSNNTQAVDVPDPIAYYPLNGEYKTREAKNRQPEGKPFNVQLTTGPDGTPNGSYYFMGMENSYIEFPTNNGSLDTKASITILLWLYPESKNGPLFDYNATTQSIAVHFWLRYGYLIARFASLGSKSKSTPVASSKPVEPEQWQFVGVTYSQESGRVQFWMDGEPDKSYTIGRIHRLASVGKQQVKRVSNSAQVVNICAEQKPCQNEAECEMTAPGQYMCNCTEGFEGKNCENVVRDICAEQKPCQNEAECEMTAPGQYMCNCTEGFEGKNCENVIDICMEQKPCKNGAECENKGAEYTCNCKNGFTGKDCAETELNGCDLPEEISCHNGGTCEPQGPHNYTCNCADGYIGTHCEWAVQGCFKEAKNPKRKAMGVVYKRVENDIKYVARFVEACMREAEKEGVEIFGINNSKECVTTKDSVYDRYGRSENCKVYGQYGVGSQRANFVYKLSMELY</sequence>
<feature type="disulfide bond" evidence="4">
    <location>
        <begin position="581"/>
        <end position="590"/>
    </location>
</feature>
<feature type="disulfide bond" evidence="4">
    <location>
        <begin position="538"/>
        <end position="547"/>
    </location>
</feature>